<proteinExistence type="predicted"/>
<evidence type="ECO:0000313" key="2">
    <source>
        <dbReference type="EMBL" id="EKX99481.1"/>
    </source>
</evidence>
<gene>
    <name evidence="2" type="ORF">HMPREF9151_01677</name>
</gene>
<dbReference type="InterPro" id="IPR029044">
    <property type="entry name" value="Nucleotide-diphossugar_trans"/>
</dbReference>
<evidence type="ECO:0000259" key="1">
    <source>
        <dbReference type="Pfam" id="PF00535"/>
    </source>
</evidence>
<evidence type="ECO:0000313" key="3">
    <source>
        <dbReference type="Proteomes" id="UP000010433"/>
    </source>
</evidence>
<dbReference type="EMBL" id="AMEP01000101">
    <property type="protein sequence ID" value="EKX99481.1"/>
    <property type="molecule type" value="Genomic_DNA"/>
</dbReference>
<dbReference type="InterPro" id="IPR050834">
    <property type="entry name" value="Glycosyltransf_2"/>
</dbReference>
<dbReference type="PATRIC" id="fig|1127699.3.peg.1549"/>
<dbReference type="PANTHER" id="PTHR43685">
    <property type="entry name" value="GLYCOSYLTRANSFERASE"/>
    <property type="match status" value="1"/>
</dbReference>
<sequence>MESILSQTFQDMEIILLDDCSTDNSQAILSQYATHPLVSHIIFNEKNSGSPFAQWKKGIDLAQGEYIWIAESDDYCEPTLLATLVASLNQYSTAAIAFAGAILVDANGNSIEREFDYWHKYEDGSVRFYSSKSYFRKLLMWRCSVYNASGALFRRDLYLHIDKRYATLRYCADWLFWIEMTLCGDVVEIRKKLNRFRMHTDSVTARFEKTKGVFEEQLIIAHRLWSLPFISRYRLSLARGAFYKKVKRMFPDAEHRKEPMRKIKVLGVKHSDYILERIIKSLHQVCPFLYHL</sequence>
<dbReference type="STRING" id="1127699.HMPREF9151_01677"/>
<dbReference type="Proteomes" id="UP000010433">
    <property type="component" value="Unassembled WGS sequence"/>
</dbReference>
<protein>
    <recommendedName>
        <fullName evidence="1">Glycosyltransferase 2-like domain-containing protein</fullName>
    </recommendedName>
</protein>
<dbReference type="HOGENOM" id="CLU_025996_0_6_10"/>
<dbReference type="AlphaFoldDB" id="L1N8F7"/>
<dbReference type="Pfam" id="PF00535">
    <property type="entry name" value="Glycos_transf_2"/>
    <property type="match status" value="1"/>
</dbReference>
<dbReference type="InterPro" id="IPR001173">
    <property type="entry name" value="Glyco_trans_2-like"/>
</dbReference>
<comment type="caution">
    <text evidence="2">The sequence shown here is derived from an EMBL/GenBank/DDBJ whole genome shotgun (WGS) entry which is preliminary data.</text>
</comment>
<organism evidence="2 3">
    <name type="scientific">Hoylesella saccharolytica F0055</name>
    <dbReference type="NCBI Taxonomy" id="1127699"/>
    <lineage>
        <taxon>Bacteria</taxon>
        <taxon>Pseudomonadati</taxon>
        <taxon>Bacteroidota</taxon>
        <taxon>Bacteroidia</taxon>
        <taxon>Bacteroidales</taxon>
        <taxon>Prevotellaceae</taxon>
        <taxon>Hoylesella</taxon>
    </lineage>
</organism>
<accession>L1N8F7</accession>
<name>L1N8F7_9BACT</name>
<dbReference type="PANTHER" id="PTHR43685:SF11">
    <property type="entry name" value="GLYCOSYLTRANSFERASE TAGX-RELATED"/>
    <property type="match status" value="1"/>
</dbReference>
<keyword evidence="3" id="KW-1185">Reference proteome</keyword>
<reference evidence="2 3" key="1">
    <citation type="submission" date="2012-05" db="EMBL/GenBank/DDBJ databases">
        <authorList>
            <person name="Weinstock G."/>
            <person name="Sodergren E."/>
            <person name="Lobos E.A."/>
            <person name="Fulton L."/>
            <person name="Fulton R."/>
            <person name="Courtney L."/>
            <person name="Fronick C."/>
            <person name="O'Laughlin M."/>
            <person name="Godfrey J."/>
            <person name="Wilson R.M."/>
            <person name="Miner T."/>
            <person name="Farmer C."/>
            <person name="Delehaunty K."/>
            <person name="Cordes M."/>
            <person name="Minx P."/>
            <person name="Tomlinson C."/>
            <person name="Chen J."/>
            <person name="Wollam A."/>
            <person name="Pepin K.H."/>
            <person name="Bhonagiri V."/>
            <person name="Zhang X."/>
            <person name="Suruliraj S."/>
            <person name="Warren W."/>
            <person name="Mitreva M."/>
            <person name="Mardis E.R."/>
            <person name="Wilson R.K."/>
        </authorList>
    </citation>
    <scope>NUCLEOTIDE SEQUENCE [LARGE SCALE GENOMIC DNA]</scope>
    <source>
        <strain evidence="2 3">F0055</strain>
    </source>
</reference>
<feature type="domain" description="Glycosyltransferase 2-like" evidence="1">
    <location>
        <begin position="2"/>
        <end position="158"/>
    </location>
</feature>
<dbReference type="Gene3D" id="3.90.550.10">
    <property type="entry name" value="Spore Coat Polysaccharide Biosynthesis Protein SpsA, Chain A"/>
    <property type="match status" value="1"/>
</dbReference>
<dbReference type="SUPFAM" id="SSF53448">
    <property type="entry name" value="Nucleotide-diphospho-sugar transferases"/>
    <property type="match status" value="1"/>
</dbReference>